<gene>
    <name evidence="1" type="ORF">NUW54_g10521</name>
</gene>
<name>A0ACC1NZB2_9APHY</name>
<evidence type="ECO:0000313" key="1">
    <source>
        <dbReference type="EMBL" id="KAJ2984419.1"/>
    </source>
</evidence>
<keyword evidence="2" id="KW-1185">Reference proteome</keyword>
<accession>A0ACC1NZB2</accession>
<dbReference type="EMBL" id="JANSHE010003816">
    <property type="protein sequence ID" value="KAJ2984419.1"/>
    <property type="molecule type" value="Genomic_DNA"/>
</dbReference>
<protein>
    <submittedName>
        <fullName evidence="1">Uncharacterized protein</fullName>
    </submittedName>
</protein>
<organism evidence="1 2">
    <name type="scientific">Trametes sanguinea</name>
    <dbReference type="NCBI Taxonomy" id="158606"/>
    <lineage>
        <taxon>Eukaryota</taxon>
        <taxon>Fungi</taxon>
        <taxon>Dikarya</taxon>
        <taxon>Basidiomycota</taxon>
        <taxon>Agaricomycotina</taxon>
        <taxon>Agaricomycetes</taxon>
        <taxon>Polyporales</taxon>
        <taxon>Polyporaceae</taxon>
        <taxon>Trametes</taxon>
    </lineage>
</organism>
<comment type="caution">
    <text evidence="1">The sequence shown here is derived from an EMBL/GenBank/DDBJ whole genome shotgun (WGS) entry which is preliminary data.</text>
</comment>
<proteinExistence type="predicted"/>
<reference evidence="1" key="1">
    <citation type="submission" date="2022-08" db="EMBL/GenBank/DDBJ databases">
        <title>Genome Sequence of Pycnoporus sanguineus.</title>
        <authorList>
            <person name="Buettner E."/>
        </authorList>
    </citation>
    <scope>NUCLEOTIDE SEQUENCE</scope>
    <source>
        <strain evidence="1">CG-C14</strain>
    </source>
</reference>
<sequence length="225" mass="24644">MVSTSLLRDFDQTARSLGITPRLNEDGELVPIGVPEDKDFIYVVWVGRGIGLFYNWGLTLAMTCGFPGAAHKKYRGLESARQGWVQGPTRMGGTWRIPRPRASARASPRARPSSPSAPRTSARRSRTAARTSSSTTWSRSRSPPRGEGENMRLKFTIKPKPAEQAQTQAQEQVQQFQLQAPRSPSSQQSSHPARAAPRSLLPRGHRGPVSGVASYTLAVRSALAR</sequence>
<evidence type="ECO:0000313" key="2">
    <source>
        <dbReference type="Proteomes" id="UP001144978"/>
    </source>
</evidence>
<dbReference type="Proteomes" id="UP001144978">
    <property type="component" value="Unassembled WGS sequence"/>
</dbReference>